<keyword evidence="1" id="KW-1133">Transmembrane helix</keyword>
<reference evidence="2 3" key="1">
    <citation type="submission" date="2007-01" db="EMBL/GenBank/DDBJ databases">
        <authorList>
            <person name="Haygood M."/>
            <person name="Podell S."/>
            <person name="Anderson C."/>
            <person name="Hopkinson B."/>
            <person name="Roe K."/>
            <person name="Barbeau K."/>
            <person name="Gaasterland T."/>
            <person name="Ferriera S."/>
            <person name="Johnson J."/>
            <person name="Kravitz S."/>
            <person name="Beeson K."/>
            <person name="Sutton G."/>
            <person name="Rogers Y.-H."/>
            <person name="Friedman R."/>
            <person name="Frazier M."/>
            <person name="Venter J.C."/>
        </authorList>
    </citation>
    <scope>NUCLEOTIDE SEQUENCE [LARGE SCALE GENOMIC DNA]</scope>
    <source>
        <strain evidence="2 3">ATCC 23134</strain>
    </source>
</reference>
<gene>
    <name evidence="2" type="ORF">M23134_00525</name>
</gene>
<sequence length="47" mass="4556">MAVAGSLPAMAIIAGAAIGGMALGIVTATIGKAIGREVGKWLDGLFD</sequence>
<name>A1ZJA5_MICM2</name>
<keyword evidence="3" id="KW-1185">Reference proteome</keyword>
<organism evidence="2 3">
    <name type="scientific">Microscilla marina ATCC 23134</name>
    <dbReference type="NCBI Taxonomy" id="313606"/>
    <lineage>
        <taxon>Bacteria</taxon>
        <taxon>Pseudomonadati</taxon>
        <taxon>Bacteroidota</taxon>
        <taxon>Cytophagia</taxon>
        <taxon>Cytophagales</taxon>
        <taxon>Microscillaceae</taxon>
        <taxon>Microscilla</taxon>
    </lineage>
</organism>
<evidence type="ECO:0000313" key="2">
    <source>
        <dbReference type="EMBL" id="EAY29641.1"/>
    </source>
</evidence>
<comment type="caution">
    <text evidence="2">The sequence shown here is derived from an EMBL/GenBank/DDBJ whole genome shotgun (WGS) entry which is preliminary data.</text>
</comment>
<accession>A1ZJA5</accession>
<dbReference type="AlphaFoldDB" id="A1ZJA5"/>
<evidence type="ECO:0000313" key="3">
    <source>
        <dbReference type="Proteomes" id="UP000004095"/>
    </source>
</evidence>
<protein>
    <submittedName>
        <fullName evidence="2">Uncharacterized protein</fullName>
    </submittedName>
</protein>
<dbReference type="EMBL" id="AAWS01000010">
    <property type="protein sequence ID" value="EAY29641.1"/>
    <property type="molecule type" value="Genomic_DNA"/>
</dbReference>
<proteinExistence type="predicted"/>
<dbReference type="Proteomes" id="UP000004095">
    <property type="component" value="Unassembled WGS sequence"/>
</dbReference>
<keyword evidence="1" id="KW-0472">Membrane</keyword>
<dbReference type="RefSeq" id="WP_002696111.1">
    <property type="nucleotide sequence ID" value="NZ_AAWS01000010.1"/>
</dbReference>
<keyword evidence="1" id="KW-0812">Transmembrane</keyword>
<evidence type="ECO:0000256" key="1">
    <source>
        <dbReference type="SAM" id="Phobius"/>
    </source>
</evidence>
<feature type="transmembrane region" description="Helical" evidence="1">
    <location>
        <begin position="6"/>
        <end position="30"/>
    </location>
</feature>